<dbReference type="EMBL" id="JAGTTL010000012">
    <property type="protein sequence ID" value="KAK6315515.1"/>
    <property type="molecule type" value="Genomic_DNA"/>
</dbReference>
<dbReference type="Proteomes" id="UP001356427">
    <property type="component" value="Unassembled WGS sequence"/>
</dbReference>
<evidence type="ECO:0000313" key="4">
    <source>
        <dbReference type="Proteomes" id="UP001356427"/>
    </source>
</evidence>
<organism evidence="3 4">
    <name type="scientific">Coregonus suidteri</name>
    <dbReference type="NCBI Taxonomy" id="861788"/>
    <lineage>
        <taxon>Eukaryota</taxon>
        <taxon>Metazoa</taxon>
        <taxon>Chordata</taxon>
        <taxon>Craniata</taxon>
        <taxon>Vertebrata</taxon>
        <taxon>Euteleostomi</taxon>
        <taxon>Actinopterygii</taxon>
        <taxon>Neopterygii</taxon>
        <taxon>Teleostei</taxon>
        <taxon>Protacanthopterygii</taxon>
        <taxon>Salmoniformes</taxon>
        <taxon>Salmonidae</taxon>
        <taxon>Coregoninae</taxon>
        <taxon>Coregonus</taxon>
    </lineage>
</organism>
<name>A0AAN8QT65_9TELE</name>
<keyword evidence="4" id="KW-1185">Reference proteome</keyword>
<dbReference type="AlphaFoldDB" id="A0AAN8QT65"/>
<accession>A0AAN8QT65</accession>
<keyword evidence="1" id="KW-0175">Coiled coil</keyword>
<evidence type="ECO:0000313" key="3">
    <source>
        <dbReference type="EMBL" id="KAK6315515.1"/>
    </source>
</evidence>
<gene>
    <name evidence="3" type="ORF">J4Q44_G00150440</name>
</gene>
<feature type="coiled-coil region" evidence="1">
    <location>
        <begin position="18"/>
        <end position="45"/>
    </location>
</feature>
<feature type="region of interest" description="Disordered" evidence="2">
    <location>
        <begin position="168"/>
        <end position="199"/>
    </location>
</feature>
<protein>
    <submittedName>
        <fullName evidence="3">Uncharacterized protein</fullName>
    </submittedName>
</protein>
<evidence type="ECO:0000256" key="1">
    <source>
        <dbReference type="SAM" id="Coils"/>
    </source>
</evidence>
<comment type="caution">
    <text evidence="3">The sequence shown here is derived from an EMBL/GenBank/DDBJ whole genome shotgun (WGS) entry which is preliminary data.</text>
</comment>
<reference evidence="3 4" key="1">
    <citation type="submission" date="2021-04" db="EMBL/GenBank/DDBJ databases">
        <authorList>
            <person name="De Guttry C."/>
            <person name="Zahm M."/>
            <person name="Klopp C."/>
            <person name="Cabau C."/>
            <person name="Louis A."/>
            <person name="Berthelot C."/>
            <person name="Parey E."/>
            <person name="Roest Crollius H."/>
            <person name="Montfort J."/>
            <person name="Robinson-Rechavi M."/>
            <person name="Bucao C."/>
            <person name="Bouchez O."/>
            <person name="Gislard M."/>
            <person name="Lluch J."/>
            <person name="Milhes M."/>
            <person name="Lampietro C."/>
            <person name="Lopez Roques C."/>
            <person name="Donnadieu C."/>
            <person name="Braasch I."/>
            <person name="Desvignes T."/>
            <person name="Postlethwait J."/>
            <person name="Bobe J."/>
            <person name="Wedekind C."/>
            <person name="Guiguen Y."/>
        </authorList>
    </citation>
    <scope>NUCLEOTIDE SEQUENCE [LARGE SCALE GENOMIC DNA]</scope>
    <source>
        <strain evidence="3">Cs_M1</strain>
        <tissue evidence="3">Blood</tissue>
    </source>
</reference>
<evidence type="ECO:0000256" key="2">
    <source>
        <dbReference type="SAM" id="MobiDB-lite"/>
    </source>
</evidence>
<proteinExistence type="predicted"/>
<sequence length="199" mass="22358">MMRLSDLTSPSDVSSLSEKQLERLVEQLQDAIINVSEEVNITKEERGDVEKDIKRGTEDLNRRMVMVTQTGGVGEALLDLKSLGLRRTELALQLEEINRSPGKGSKKKRKDLDKIDKVVESLAEKEKSLNLQCLAIRKSLAEIQCCCLEAEIQSQQLSQASGLVKLEKLEESTKPGPRRGLQPQGQTADNKPTRHRRRK</sequence>